<dbReference type="GO" id="GO:0047372">
    <property type="term" value="F:monoacylglycerol lipase activity"/>
    <property type="evidence" value="ECO:0007669"/>
    <property type="project" value="TreeGrafter"/>
</dbReference>
<keyword evidence="1" id="KW-0472">Membrane</keyword>
<accession>A0A9Q0N0F6</accession>
<reference evidence="4" key="1">
    <citation type="submission" date="2022-07" db="EMBL/GenBank/DDBJ databases">
        <authorList>
            <person name="Trinca V."/>
            <person name="Uliana J.V.C."/>
            <person name="Torres T.T."/>
            <person name="Ward R.J."/>
            <person name="Monesi N."/>
        </authorList>
    </citation>
    <scope>NUCLEOTIDE SEQUENCE</scope>
    <source>
        <strain evidence="4">HSMRA1968</strain>
        <tissue evidence="4">Whole embryos</tissue>
    </source>
</reference>
<dbReference type="InterPro" id="IPR000073">
    <property type="entry name" value="AB_hydrolase_1"/>
</dbReference>
<feature type="domain" description="AB hydrolase-1" evidence="2">
    <location>
        <begin position="264"/>
        <end position="360"/>
    </location>
</feature>
<dbReference type="InterPro" id="IPR054518">
    <property type="entry name" value="ABHD16_N"/>
</dbReference>
<dbReference type="Pfam" id="PF22990">
    <property type="entry name" value="ABHD16_N"/>
    <property type="match status" value="1"/>
</dbReference>
<evidence type="ECO:0000313" key="5">
    <source>
        <dbReference type="Proteomes" id="UP001151699"/>
    </source>
</evidence>
<keyword evidence="5" id="KW-1185">Reference proteome</keyword>
<dbReference type="GO" id="GO:0012505">
    <property type="term" value="C:endomembrane system"/>
    <property type="evidence" value="ECO:0007669"/>
    <property type="project" value="TreeGrafter"/>
</dbReference>
<feature type="transmembrane region" description="Helical" evidence="1">
    <location>
        <begin position="36"/>
        <end position="59"/>
    </location>
</feature>
<feature type="transmembrane region" description="Helical" evidence="1">
    <location>
        <begin position="71"/>
        <end position="92"/>
    </location>
</feature>
<dbReference type="AlphaFoldDB" id="A0A9Q0N0F6"/>
<keyword evidence="1" id="KW-1133">Transmembrane helix</keyword>
<keyword evidence="1" id="KW-0812">Transmembrane</keyword>
<dbReference type="Gene3D" id="3.40.50.1820">
    <property type="entry name" value="alpha/beta hydrolase"/>
    <property type="match status" value="1"/>
</dbReference>
<dbReference type="PANTHER" id="PTHR12277">
    <property type="entry name" value="ALPHA/BETA HYDROLASE DOMAIN-CONTAINING PROTEIN"/>
    <property type="match status" value="1"/>
</dbReference>
<evidence type="ECO:0000313" key="4">
    <source>
        <dbReference type="EMBL" id="KAJ6640936.1"/>
    </source>
</evidence>
<dbReference type="EMBL" id="WJQU01000002">
    <property type="protein sequence ID" value="KAJ6640936.1"/>
    <property type="molecule type" value="Genomic_DNA"/>
</dbReference>
<protein>
    <submittedName>
        <fullName evidence="4">Phosphatidylserine lipase ABHD16A</fullName>
    </submittedName>
</protein>
<dbReference type="Pfam" id="PF00561">
    <property type="entry name" value="Abhydrolase_1"/>
    <property type="match status" value="1"/>
</dbReference>
<name>A0A9Q0N0F6_9DIPT</name>
<evidence type="ECO:0000256" key="1">
    <source>
        <dbReference type="SAM" id="Phobius"/>
    </source>
</evidence>
<evidence type="ECO:0000259" key="2">
    <source>
        <dbReference type="Pfam" id="PF00561"/>
    </source>
</evidence>
<dbReference type="PANTHER" id="PTHR12277:SF72">
    <property type="entry name" value="BAT5L PROTEIN"/>
    <property type="match status" value="1"/>
</dbReference>
<proteinExistence type="predicted"/>
<evidence type="ECO:0000259" key="3">
    <source>
        <dbReference type="Pfam" id="PF22990"/>
    </source>
</evidence>
<feature type="domain" description="Phosphatidylserine Lipase ABHD16 N-terminal" evidence="3">
    <location>
        <begin position="1"/>
        <end position="129"/>
    </location>
</feature>
<dbReference type="SUPFAM" id="SSF53474">
    <property type="entry name" value="alpha/beta-Hydrolases"/>
    <property type="match status" value="1"/>
</dbReference>
<dbReference type="GO" id="GO:0006660">
    <property type="term" value="P:phosphatidylserine catabolic process"/>
    <property type="evidence" value="ECO:0007669"/>
    <property type="project" value="TreeGrafter"/>
</dbReference>
<sequence length="520" mass="59225">MTFLNYIFSPRLFKVYGDASQKFYEPGGLEKWGDQIIYSLSMMWNISFYTSPLILTFLIRRGCFVAESITSFAKISAGISLIVVISLCMRGIGRSQSKVYTKFAKSLEAAKANSKNEEIKNELRLFDFEFKDWPVDFSVKEHNDAKKPRQVIAARSRPYWISSLPCEIAAYIAIHTFGLRMIYPGSVKLIQNYLHPMLVEGRAKLIENGHAKRYKLLTRDDNEVDSIFVDKRGISANGKTLVICSEGNAGFYEIGIMFTPMNLNYSVLGWNHPGFGGSTGKPFPDQDQNAMDAVVQFAINKLGFQPENILLFGWSIGGYSTLWAATQYPDNKGVIVDATFDDVLHLALPRMPQSLTGIVRIAIRQYVNLHNSELLSKYNGPIFMIRRTEDEVISENMDVSTNRGNNLLINMLKQRFPNIFKTEQVNLVNKMLSRPIEKTTDNSTDQLCLSLLLSYVSENGKSYPVEIGENYTEAQRNQMAEYLVYKHFMDYKSSHCTPLPVEYFQTPWTLPDEDTDFVFT</sequence>
<dbReference type="GO" id="GO:0004620">
    <property type="term" value="F:phospholipase activity"/>
    <property type="evidence" value="ECO:0007669"/>
    <property type="project" value="TreeGrafter"/>
</dbReference>
<dbReference type="Proteomes" id="UP001151699">
    <property type="component" value="Chromosome B"/>
</dbReference>
<dbReference type="InterPro" id="IPR029058">
    <property type="entry name" value="AB_hydrolase_fold"/>
</dbReference>
<comment type="caution">
    <text evidence="4">The sequence shown here is derived from an EMBL/GenBank/DDBJ whole genome shotgun (WGS) entry which is preliminary data.</text>
</comment>
<dbReference type="GO" id="GO:0052651">
    <property type="term" value="P:monoacylglycerol catabolic process"/>
    <property type="evidence" value="ECO:0007669"/>
    <property type="project" value="TreeGrafter"/>
</dbReference>
<organism evidence="4 5">
    <name type="scientific">Pseudolycoriella hygida</name>
    <dbReference type="NCBI Taxonomy" id="35572"/>
    <lineage>
        <taxon>Eukaryota</taxon>
        <taxon>Metazoa</taxon>
        <taxon>Ecdysozoa</taxon>
        <taxon>Arthropoda</taxon>
        <taxon>Hexapoda</taxon>
        <taxon>Insecta</taxon>
        <taxon>Pterygota</taxon>
        <taxon>Neoptera</taxon>
        <taxon>Endopterygota</taxon>
        <taxon>Diptera</taxon>
        <taxon>Nematocera</taxon>
        <taxon>Sciaroidea</taxon>
        <taxon>Sciaridae</taxon>
        <taxon>Pseudolycoriella</taxon>
    </lineage>
</organism>
<gene>
    <name evidence="4" type="primary">ABHD16A</name>
    <name evidence="4" type="ORF">Bhyg_05869</name>
</gene>
<dbReference type="OrthoDB" id="6412627at2759"/>